<keyword evidence="1" id="KW-1133">Transmembrane helix</keyword>
<reference evidence="2 3" key="1">
    <citation type="submission" date="2017-09" db="EMBL/GenBank/DDBJ databases">
        <title>Depth-based differentiation of microbial function through sediment-hosted aquifers and enrichment of novel symbionts in the deep terrestrial subsurface.</title>
        <authorList>
            <person name="Probst A.J."/>
            <person name="Ladd B."/>
            <person name="Jarett J.K."/>
            <person name="Geller-Mcgrath D.E."/>
            <person name="Sieber C.M."/>
            <person name="Emerson J.B."/>
            <person name="Anantharaman K."/>
            <person name="Thomas B.C."/>
            <person name="Malmstrom R."/>
            <person name="Stieglmeier M."/>
            <person name="Klingl A."/>
            <person name="Woyke T."/>
            <person name="Ryan C.M."/>
            <person name="Banfield J.F."/>
        </authorList>
    </citation>
    <scope>NUCLEOTIDE SEQUENCE [LARGE SCALE GENOMIC DNA]</scope>
    <source>
        <strain evidence="2">CG22_combo_CG10-13_8_21_14_all_36_13</strain>
    </source>
</reference>
<dbReference type="EMBL" id="PCTT01000013">
    <property type="protein sequence ID" value="PIP87298.1"/>
    <property type="molecule type" value="Genomic_DNA"/>
</dbReference>
<keyword evidence="1" id="KW-0812">Transmembrane</keyword>
<dbReference type="Gene3D" id="2.60.40.10">
    <property type="entry name" value="Immunoglobulins"/>
    <property type="match status" value="1"/>
</dbReference>
<feature type="transmembrane region" description="Helical" evidence="1">
    <location>
        <begin position="6"/>
        <end position="23"/>
    </location>
</feature>
<comment type="caution">
    <text evidence="2">The sequence shown here is derived from an EMBL/GenBank/DDBJ whole genome shotgun (WGS) entry which is preliminary data.</text>
</comment>
<evidence type="ECO:0000313" key="3">
    <source>
        <dbReference type="Proteomes" id="UP000231143"/>
    </source>
</evidence>
<evidence type="ECO:0008006" key="4">
    <source>
        <dbReference type="Google" id="ProtNLM"/>
    </source>
</evidence>
<organism evidence="2 3">
    <name type="scientific">Candidatus Campbellbacteria bacterium CG22_combo_CG10-13_8_21_14_all_36_13</name>
    <dbReference type="NCBI Taxonomy" id="1974529"/>
    <lineage>
        <taxon>Bacteria</taxon>
        <taxon>Candidatus Campbelliibacteriota</taxon>
    </lineage>
</organism>
<keyword evidence="1" id="KW-0472">Membrane</keyword>
<dbReference type="InterPro" id="IPR013783">
    <property type="entry name" value="Ig-like_fold"/>
</dbReference>
<dbReference type="AlphaFoldDB" id="A0A2H0DZJ2"/>
<proteinExistence type="predicted"/>
<protein>
    <recommendedName>
        <fullName evidence="4">DUF1573 domain-containing protein</fullName>
    </recommendedName>
</protein>
<accession>A0A2H0DZJ2</accession>
<dbReference type="Proteomes" id="UP000231143">
    <property type="component" value="Unassembled WGS sequence"/>
</dbReference>
<name>A0A2H0DZJ2_9BACT</name>
<dbReference type="Pfam" id="PF07610">
    <property type="entry name" value="DUF1573"/>
    <property type="match status" value="1"/>
</dbReference>
<gene>
    <name evidence="2" type="ORF">COW81_01100</name>
</gene>
<dbReference type="InterPro" id="IPR011467">
    <property type="entry name" value="DUF1573"/>
</dbReference>
<evidence type="ECO:0000256" key="1">
    <source>
        <dbReference type="SAM" id="Phobius"/>
    </source>
</evidence>
<evidence type="ECO:0000313" key="2">
    <source>
        <dbReference type="EMBL" id="PIP87298.1"/>
    </source>
</evidence>
<sequence>MKANNIIWSVILIILIGGSLFMYSDKKLSNEITQTEKDTNAEVKEEINVSSVLTSDKSIYDFGDIDIFGGKVTTEFILTNTGTEDIIILNGVTSCGCTEAEIDGILFGMHEGMSNEVVVKAGDTIPMKVIYDPLAHGPSGVGLAQRSVFLKTNSSATPELEVRIKAMVTKKE</sequence>